<dbReference type="Gene3D" id="2.30.30.790">
    <property type="match status" value="1"/>
</dbReference>
<evidence type="ECO:0000313" key="6">
    <source>
        <dbReference type="Proteomes" id="UP000034932"/>
    </source>
</evidence>
<name>A0A0G0M1L0_9BACT</name>
<gene>
    <name evidence="5" type="ORF">UT19_C0003G0005</name>
</gene>
<evidence type="ECO:0000256" key="2">
    <source>
        <dbReference type="ARBA" id="ARBA00022980"/>
    </source>
</evidence>
<reference evidence="5 6" key="1">
    <citation type="journal article" date="2015" name="Nature">
        <title>rRNA introns, odd ribosomes, and small enigmatic genomes across a large radiation of phyla.</title>
        <authorList>
            <person name="Brown C.T."/>
            <person name="Hug L.A."/>
            <person name="Thomas B.C."/>
            <person name="Sharon I."/>
            <person name="Castelle C.J."/>
            <person name="Singh A."/>
            <person name="Wilkins M.J."/>
            <person name="Williams K.H."/>
            <person name="Banfield J.F."/>
        </authorList>
    </citation>
    <scope>NUCLEOTIDE SEQUENCE [LARGE SCALE GENOMIC DNA]</scope>
</reference>
<protein>
    <recommendedName>
        <fullName evidence="4">50S ribosomal protein L19</fullName>
    </recommendedName>
</protein>
<dbReference type="GO" id="GO:0006412">
    <property type="term" value="P:translation"/>
    <property type="evidence" value="ECO:0007669"/>
    <property type="project" value="InterPro"/>
</dbReference>
<proteinExistence type="inferred from homology"/>
<dbReference type="PATRIC" id="fig|1618573.3.peg.191"/>
<keyword evidence="3 4" id="KW-0687">Ribonucleoprotein</keyword>
<evidence type="ECO:0000256" key="3">
    <source>
        <dbReference type="ARBA" id="ARBA00023274"/>
    </source>
</evidence>
<dbReference type="GO" id="GO:0022625">
    <property type="term" value="C:cytosolic large ribosomal subunit"/>
    <property type="evidence" value="ECO:0007669"/>
    <property type="project" value="TreeGrafter"/>
</dbReference>
<dbReference type="EMBL" id="LBVW01000003">
    <property type="protein sequence ID" value="KKQ94200.1"/>
    <property type="molecule type" value="Genomic_DNA"/>
</dbReference>
<dbReference type="InterPro" id="IPR008991">
    <property type="entry name" value="Translation_prot_SH3-like_sf"/>
</dbReference>
<comment type="similarity">
    <text evidence="1 4">Belongs to the bacterial ribosomal protein bL19 family.</text>
</comment>
<evidence type="ECO:0000313" key="5">
    <source>
        <dbReference type="EMBL" id="KKQ94200.1"/>
    </source>
</evidence>
<accession>A0A0G0M1L0</accession>
<comment type="caution">
    <text evidence="5">The sequence shown here is derived from an EMBL/GenBank/DDBJ whole genome shotgun (WGS) entry which is preliminary data.</text>
</comment>
<dbReference type="GO" id="GO:0003735">
    <property type="term" value="F:structural constituent of ribosome"/>
    <property type="evidence" value="ECO:0007669"/>
    <property type="project" value="InterPro"/>
</dbReference>
<dbReference type="PANTHER" id="PTHR15680">
    <property type="entry name" value="RIBOSOMAL PROTEIN L19"/>
    <property type="match status" value="1"/>
</dbReference>
<dbReference type="NCBIfam" id="TIGR01024">
    <property type="entry name" value="rplS_bact"/>
    <property type="match status" value="1"/>
</dbReference>
<dbReference type="SUPFAM" id="SSF50104">
    <property type="entry name" value="Translation proteins SH3-like domain"/>
    <property type="match status" value="1"/>
</dbReference>
<dbReference type="STRING" id="1618573.UT19_C0003G0005"/>
<sequence length="126" mass="14423">MTLTIIHKDTSFGPGDKIKVVQKIKEGEKNRLQIFEGMVIALSGRDENKSFSVRRIGAGQIGVERIFPLYSPTIEKIEVIKKGTKGIRRGKLYYTRGISKREIDLIYKRAARRENSKEVTKKSQKK</sequence>
<dbReference type="PANTHER" id="PTHR15680:SF9">
    <property type="entry name" value="LARGE RIBOSOMAL SUBUNIT PROTEIN BL19M"/>
    <property type="match status" value="1"/>
</dbReference>
<keyword evidence="2 5" id="KW-0689">Ribosomal protein</keyword>
<dbReference type="PRINTS" id="PR00061">
    <property type="entry name" value="RIBOSOMALL19"/>
</dbReference>
<evidence type="ECO:0000256" key="4">
    <source>
        <dbReference type="RuleBase" id="RU000559"/>
    </source>
</evidence>
<dbReference type="Proteomes" id="UP000034932">
    <property type="component" value="Unassembled WGS sequence"/>
</dbReference>
<evidence type="ECO:0000256" key="1">
    <source>
        <dbReference type="ARBA" id="ARBA00005781"/>
    </source>
</evidence>
<organism evidence="5 6">
    <name type="scientific">Candidatus Woesebacteria bacterium GW2011_GWB1_39_10b</name>
    <dbReference type="NCBI Taxonomy" id="1618573"/>
    <lineage>
        <taxon>Bacteria</taxon>
        <taxon>Candidatus Woeseibacteriota</taxon>
    </lineage>
</organism>
<dbReference type="AlphaFoldDB" id="A0A0G0M1L0"/>
<dbReference type="InterPro" id="IPR001857">
    <property type="entry name" value="Ribosomal_bL19"/>
</dbReference>
<dbReference type="Pfam" id="PF01245">
    <property type="entry name" value="Ribosomal_L19"/>
    <property type="match status" value="1"/>
</dbReference>
<dbReference type="InterPro" id="IPR038657">
    <property type="entry name" value="Ribosomal_bL19_sf"/>
</dbReference>
<comment type="function">
    <text evidence="4">This protein is located at the 30S-50S ribosomal subunit interface and may play a role in the structure and function of the aminoacyl-tRNA binding site.</text>
</comment>